<gene>
    <name evidence="1" type="ordered locus">SGRA_0551</name>
</gene>
<organism evidence="1 2">
    <name type="scientific">Saprospira grandis (strain Lewin)</name>
    <dbReference type="NCBI Taxonomy" id="984262"/>
    <lineage>
        <taxon>Bacteria</taxon>
        <taxon>Pseudomonadati</taxon>
        <taxon>Bacteroidota</taxon>
        <taxon>Saprospiria</taxon>
        <taxon>Saprospirales</taxon>
        <taxon>Saprospiraceae</taxon>
        <taxon>Saprospira</taxon>
    </lineage>
</organism>
<dbReference type="AlphaFoldDB" id="H6KZ06"/>
<dbReference type="KEGG" id="sgn:SGRA_0551"/>
<dbReference type="HOGENOM" id="CLU_3405321_0_0_10"/>
<name>H6KZ06_SAPGL</name>
<proteinExistence type="predicted"/>
<evidence type="ECO:0000313" key="2">
    <source>
        <dbReference type="Proteomes" id="UP000007519"/>
    </source>
</evidence>
<dbReference type="Proteomes" id="UP000007519">
    <property type="component" value="Chromosome"/>
</dbReference>
<sequence>MKDLEAETSDFEIKKRLLIFFFAVGVVVLY</sequence>
<reference evidence="1 2" key="1">
    <citation type="journal article" date="2012" name="Stand. Genomic Sci.">
        <title>Complete genome sequencing and analysis of Saprospira grandis str. Lewin, a predatory marine bacterium.</title>
        <authorList>
            <person name="Saw J.H."/>
            <person name="Yuryev A."/>
            <person name="Kanbe M."/>
            <person name="Hou S."/>
            <person name="Young A.G."/>
            <person name="Aizawa S."/>
            <person name="Alam M."/>
        </authorList>
    </citation>
    <scope>NUCLEOTIDE SEQUENCE [LARGE SCALE GENOMIC DNA]</scope>
    <source>
        <strain evidence="1 2">Lewin</strain>
    </source>
</reference>
<keyword evidence="2" id="KW-1185">Reference proteome</keyword>
<accession>H6KZ06</accession>
<protein>
    <submittedName>
        <fullName evidence="1">Uncharacterized protein</fullName>
    </submittedName>
</protein>
<evidence type="ECO:0000313" key="1">
    <source>
        <dbReference type="EMBL" id="AFC23290.1"/>
    </source>
</evidence>
<dbReference type="EMBL" id="CP002831">
    <property type="protein sequence ID" value="AFC23290.1"/>
    <property type="molecule type" value="Genomic_DNA"/>
</dbReference>